<keyword evidence="2" id="KW-1185">Reference proteome</keyword>
<reference evidence="1" key="1">
    <citation type="submission" date="2022-10" db="EMBL/GenBank/DDBJ databases">
        <title>Comparative genomic analysis of Cohnella hashimotonis sp. nov., isolated from the International Space Station.</title>
        <authorList>
            <person name="Simpson A."/>
            <person name="Venkateswaran K."/>
        </authorList>
    </citation>
    <scope>NUCLEOTIDE SEQUENCE</scope>
    <source>
        <strain evidence="1">DSM 28161</strain>
    </source>
</reference>
<accession>A0A9X4KV10</accession>
<dbReference type="RefSeq" id="WP_277533726.1">
    <property type="nucleotide sequence ID" value="NZ_JAPDIA010000007.1"/>
</dbReference>
<dbReference type="EMBL" id="JAPDIA010000007">
    <property type="protein sequence ID" value="MDG0811233.1"/>
    <property type="molecule type" value="Genomic_DNA"/>
</dbReference>
<evidence type="ECO:0000313" key="1">
    <source>
        <dbReference type="EMBL" id="MDG0811233.1"/>
    </source>
</evidence>
<dbReference type="Proteomes" id="UP001153404">
    <property type="component" value="Unassembled WGS sequence"/>
</dbReference>
<gene>
    <name evidence="1" type="ORF">OMP40_19080</name>
</gene>
<evidence type="ECO:0000313" key="2">
    <source>
        <dbReference type="Proteomes" id="UP001153404"/>
    </source>
</evidence>
<protein>
    <recommendedName>
        <fullName evidence="3">N-acetylglucosamine-6-phosphate deacetylase</fullName>
    </recommendedName>
</protein>
<name>A0A9X4KV10_9BACL</name>
<proteinExistence type="predicted"/>
<sequence length="59" mass="6360">MKCKGRDAVTGQVVEVTVSQDRIVDVRSADGRQAGDEDLPWISAGWIDLQVNGFGGIRS</sequence>
<dbReference type="AlphaFoldDB" id="A0A9X4KV10"/>
<organism evidence="1 2">
    <name type="scientific">Cohnella rhizosphaerae</name>
    <dbReference type="NCBI Taxonomy" id="1457232"/>
    <lineage>
        <taxon>Bacteria</taxon>
        <taxon>Bacillati</taxon>
        <taxon>Bacillota</taxon>
        <taxon>Bacilli</taxon>
        <taxon>Bacillales</taxon>
        <taxon>Paenibacillaceae</taxon>
        <taxon>Cohnella</taxon>
    </lineage>
</organism>
<comment type="caution">
    <text evidence="1">The sequence shown here is derived from an EMBL/GenBank/DDBJ whole genome shotgun (WGS) entry which is preliminary data.</text>
</comment>
<evidence type="ECO:0008006" key="3">
    <source>
        <dbReference type="Google" id="ProtNLM"/>
    </source>
</evidence>